<keyword evidence="2" id="KW-0732">Signal</keyword>
<feature type="chain" id="PRO_5047053424" evidence="2">
    <location>
        <begin position="21"/>
        <end position="261"/>
    </location>
</feature>
<keyword evidence="4" id="KW-1185">Reference proteome</keyword>
<organism evidence="3 4">
    <name type="scientific">Loxostege sticticalis</name>
    <name type="common">Beet webworm moth</name>
    <dbReference type="NCBI Taxonomy" id="481309"/>
    <lineage>
        <taxon>Eukaryota</taxon>
        <taxon>Metazoa</taxon>
        <taxon>Ecdysozoa</taxon>
        <taxon>Arthropoda</taxon>
        <taxon>Hexapoda</taxon>
        <taxon>Insecta</taxon>
        <taxon>Pterygota</taxon>
        <taxon>Neoptera</taxon>
        <taxon>Endopterygota</taxon>
        <taxon>Lepidoptera</taxon>
        <taxon>Glossata</taxon>
        <taxon>Ditrysia</taxon>
        <taxon>Pyraloidea</taxon>
        <taxon>Crambidae</taxon>
        <taxon>Pyraustinae</taxon>
        <taxon>Loxostege</taxon>
    </lineage>
</organism>
<feature type="region of interest" description="Disordered" evidence="1">
    <location>
        <begin position="25"/>
        <end position="48"/>
    </location>
</feature>
<sequence length="261" mass="29424">MRYNIFLLVLVLGLCYSVLGQDANGDQNADDSSSTNDSDNSDGRSKSEDDIYNICENTEKKACVKNFFRTSFQCFVARFDDRQPVYRKRQTAYVPSVNLTLITTRDVITFSGSEIKNFYMNSKTNNLVMTVSFESIRIESGFTYYVISQRGQEPVIVGDSVNVTYTPTLTAIIPIINYKIDMKSASVHAYLYDASPKYEIGPGIAESSNPVVKKTVEALLSNLPTVLQEVFLTEAKSFFLSYFQSQICIFGVPLYTRIQPY</sequence>
<dbReference type="EMBL" id="JBEUOH010000014">
    <property type="protein sequence ID" value="KAL0879548.1"/>
    <property type="molecule type" value="Genomic_DNA"/>
</dbReference>
<evidence type="ECO:0000256" key="2">
    <source>
        <dbReference type="SAM" id="SignalP"/>
    </source>
</evidence>
<feature type="signal peptide" evidence="2">
    <location>
        <begin position="1"/>
        <end position="20"/>
    </location>
</feature>
<evidence type="ECO:0000256" key="1">
    <source>
        <dbReference type="SAM" id="MobiDB-lite"/>
    </source>
</evidence>
<reference evidence="3 4" key="1">
    <citation type="submission" date="2024-06" db="EMBL/GenBank/DDBJ databases">
        <title>A chromosome-level genome assembly of beet webworm, Loxostege sticticalis.</title>
        <authorList>
            <person name="Zhang Y."/>
        </authorList>
    </citation>
    <scope>NUCLEOTIDE SEQUENCE [LARGE SCALE GENOMIC DNA]</scope>
    <source>
        <strain evidence="3">AQ026</strain>
        <tissue evidence="3">Whole body</tissue>
    </source>
</reference>
<gene>
    <name evidence="3" type="ORF">ABMA27_003286</name>
</gene>
<evidence type="ECO:0000313" key="3">
    <source>
        <dbReference type="EMBL" id="KAL0879548.1"/>
    </source>
</evidence>
<proteinExistence type="predicted"/>
<name>A0ABR3HSK6_LOXSC</name>
<evidence type="ECO:0000313" key="4">
    <source>
        <dbReference type="Proteomes" id="UP001549920"/>
    </source>
</evidence>
<comment type="caution">
    <text evidence="3">The sequence shown here is derived from an EMBL/GenBank/DDBJ whole genome shotgun (WGS) entry which is preliminary data.</text>
</comment>
<accession>A0ABR3HSK6</accession>
<dbReference type="Proteomes" id="UP001549920">
    <property type="component" value="Unassembled WGS sequence"/>
</dbReference>
<protein>
    <submittedName>
        <fullName evidence="3">Uncharacterized protein</fullName>
    </submittedName>
</protein>